<keyword evidence="1" id="KW-1133">Transmembrane helix</keyword>
<proteinExistence type="predicted"/>
<evidence type="ECO:0000256" key="1">
    <source>
        <dbReference type="SAM" id="Phobius"/>
    </source>
</evidence>
<sequence length="133" mass="15157">MTPRRRLISFVKPLLGTGHLFLPHFLFYSLLQTSIIVIVLLLLYKHNEASCLLHEMPILPGHSQPKSHSLPTYGGTIITSVQEHPAHQPTGLITIPSFFPPMPGHYRIFHPVTCVKDEELTVQRQKLFYNHSV</sequence>
<keyword evidence="1" id="KW-0472">Membrane</keyword>
<gene>
    <name evidence="2" type="ORF">H103_07143</name>
</gene>
<dbReference type="EMBL" id="KK207906">
    <property type="protein sequence ID" value="EZF49262.1"/>
    <property type="molecule type" value="Genomic_DNA"/>
</dbReference>
<evidence type="ECO:0000313" key="2">
    <source>
        <dbReference type="EMBL" id="EZF49262.1"/>
    </source>
</evidence>
<reference evidence="2" key="1">
    <citation type="submission" date="2014-02" db="EMBL/GenBank/DDBJ databases">
        <title>The Genome Sequence of Trichophyton rubrum (morphotype fischeri) CBS 288.86.</title>
        <authorList>
            <consortium name="The Broad Institute Genomics Platform"/>
            <person name="Cuomo C.A."/>
            <person name="White T.C."/>
            <person name="Graser Y."/>
            <person name="Martinez-Rossi N."/>
            <person name="Heitman J."/>
            <person name="Young S.K."/>
            <person name="Zeng Q."/>
            <person name="Gargeya S."/>
            <person name="Abouelleil A."/>
            <person name="Alvarado L."/>
            <person name="Chapman S.B."/>
            <person name="Gainer-Dewar J."/>
            <person name="Goldberg J."/>
            <person name="Griggs A."/>
            <person name="Gujja S."/>
            <person name="Hansen M."/>
            <person name="Howarth C."/>
            <person name="Imamovic A."/>
            <person name="Larimer J."/>
            <person name="Martinez D."/>
            <person name="Murphy C."/>
            <person name="Pearson M.D."/>
            <person name="Persinoti G."/>
            <person name="Poon T."/>
            <person name="Priest M."/>
            <person name="Roberts A.D."/>
            <person name="Saif S."/>
            <person name="Shea T.D."/>
            <person name="Sykes S.N."/>
            <person name="Wortman J."/>
            <person name="Nusbaum C."/>
            <person name="Birren B."/>
        </authorList>
    </citation>
    <scope>NUCLEOTIDE SEQUENCE [LARGE SCALE GENOMIC DNA]</scope>
    <source>
        <strain evidence="2">CBS 288.86</strain>
    </source>
</reference>
<organism evidence="2">
    <name type="scientific">Trichophyton rubrum CBS 288.86</name>
    <dbReference type="NCBI Taxonomy" id="1215330"/>
    <lineage>
        <taxon>Eukaryota</taxon>
        <taxon>Fungi</taxon>
        <taxon>Dikarya</taxon>
        <taxon>Ascomycota</taxon>
        <taxon>Pezizomycotina</taxon>
        <taxon>Eurotiomycetes</taxon>
        <taxon>Eurotiomycetidae</taxon>
        <taxon>Onygenales</taxon>
        <taxon>Arthrodermataceae</taxon>
        <taxon>Trichophyton</taxon>
    </lineage>
</organism>
<protein>
    <submittedName>
        <fullName evidence="2">Uncharacterized protein</fullName>
    </submittedName>
</protein>
<name>A0A022VSN4_TRIRU</name>
<dbReference type="AlphaFoldDB" id="A0A022VSN4"/>
<feature type="transmembrane region" description="Helical" evidence="1">
    <location>
        <begin position="20"/>
        <end position="44"/>
    </location>
</feature>
<dbReference type="HOGENOM" id="CLU_1908185_0_0_1"/>
<dbReference type="Proteomes" id="UP000023758">
    <property type="component" value="Unassembled WGS sequence"/>
</dbReference>
<accession>A0A022VSN4</accession>
<keyword evidence="1" id="KW-0812">Transmembrane</keyword>